<dbReference type="Proteomes" id="UP000308430">
    <property type="component" value="Unassembled WGS sequence"/>
</dbReference>
<keyword evidence="1" id="KW-0472">Membrane</keyword>
<feature type="transmembrane region" description="Helical" evidence="1">
    <location>
        <begin position="12"/>
        <end position="35"/>
    </location>
</feature>
<gene>
    <name evidence="2" type="ORF">E6C76_11435</name>
</gene>
<keyword evidence="1" id="KW-1133">Transmembrane helix</keyword>
<dbReference type="AlphaFoldDB" id="A0A4S4AXK8"/>
<comment type="caution">
    <text evidence="2">The sequence shown here is derived from an EMBL/GenBank/DDBJ whole genome shotgun (WGS) entry which is preliminary data.</text>
</comment>
<dbReference type="EMBL" id="SSOC01000004">
    <property type="protein sequence ID" value="THF64660.1"/>
    <property type="molecule type" value="Genomic_DNA"/>
</dbReference>
<keyword evidence="3" id="KW-1185">Reference proteome</keyword>
<dbReference type="OrthoDB" id="8908843at2"/>
<organism evidence="2 3">
    <name type="scientific">Pseudothauera nasutitermitis</name>
    <dbReference type="NCBI Taxonomy" id="2565930"/>
    <lineage>
        <taxon>Bacteria</taxon>
        <taxon>Pseudomonadati</taxon>
        <taxon>Pseudomonadota</taxon>
        <taxon>Betaproteobacteria</taxon>
        <taxon>Rhodocyclales</taxon>
        <taxon>Zoogloeaceae</taxon>
        <taxon>Pseudothauera</taxon>
    </lineage>
</organism>
<reference evidence="2 3" key="1">
    <citation type="submission" date="2019-04" db="EMBL/GenBank/DDBJ databases">
        <title>Azoarcus nasutitermitis sp. nov. isolated from termite nest.</title>
        <authorList>
            <person name="Lin S.-Y."/>
            <person name="Hameed A."/>
            <person name="Hsu Y.-H."/>
            <person name="Young C.-C."/>
        </authorList>
    </citation>
    <scope>NUCLEOTIDE SEQUENCE [LARGE SCALE GENOMIC DNA]</scope>
    <source>
        <strain evidence="2 3">CC-YHH838</strain>
    </source>
</reference>
<protein>
    <submittedName>
        <fullName evidence="2">Uncharacterized protein</fullName>
    </submittedName>
</protein>
<evidence type="ECO:0000313" key="2">
    <source>
        <dbReference type="EMBL" id="THF64660.1"/>
    </source>
</evidence>
<evidence type="ECO:0000256" key="1">
    <source>
        <dbReference type="SAM" id="Phobius"/>
    </source>
</evidence>
<accession>A0A4S4AXK8</accession>
<dbReference type="RefSeq" id="WP_136348379.1">
    <property type="nucleotide sequence ID" value="NZ_SSOC01000004.1"/>
</dbReference>
<evidence type="ECO:0000313" key="3">
    <source>
        <dbReference type="Proteomes" id="UP000308430"/>
    </source>
</evidence>
<proteinExistence type="predicted"/>
<feature type="transmembrane region" description="Helical" evidence="1">
    <location>
        <begin position="82"/>
        <end position="102"/>
    </location>
</feature>
<keyword evidence="1" id="KW-0812">Transmembrane</keyword>
<sequence>MQPSIPIPTDNIYKFACLFGLALIVSAIFSFVLVYSSSFDRKVKYSESIIPLEAKADRTKTEEDLLALNKKLIEVTLSNESTASHVIAVTLTFGIAFSVFGATRWHQTVQQRDDQLAELQLRKITAEVAILEGEAAAKNKPPNNG</sequence>
<name>A0A4S4AXK8_9RHOO</name>